<feature type="compositionally biased region" description="Low complexity" evidence="1">
    <location>
        <begin position="180"/>
        <end position="193"/>
    </location>
</feature>
<dbReference type="InterPro" id="IPR036179">
    <property type="entry name" value="Ig-like_dom_sf"/>
</dbReference>
<sequence length="200" mass="21868">MARGLPSRQTMPRNRSPTEPDVEPSSDPGLPELFEPGEIPSMSPARKSVCRSLSPLFTSPTDVGDYLLAWPCERPRPARNSGGDVLRLRTPQPKVESVATSAGVEGEDLTITCTVSHWNEQVLFFINGEAADPETSPRYSLHRQPSPDEEAVAHVLTVHDAQLEDAGVAECFISLDEFGSASSRWQRQSQRRPPAAPPLT</sequence>
<feature type="compositionally biased region" description="Polar residues" evidence="1">
    <location>
        <begin position="7"/>
        <end position="17"/>
    </location>
</feature>
<reference evidence="3 4" key="2">
    <citation type="submission" date="2019-01" db="EMBL/GenBank/DDBJ databases">
        <title>The decoding of complex shrimp genome reveals the adaptation for benthos swimmer, frequently molting mechanism and breeding impact on genome.</title>
        <authorList>
            <person name="Sun Y."/>
            <person name="Gao Y."/>
            <person name="Yu Y."/>
        </authorList>
    </citation>
    <scope>NUCLEOTIDE SEQUENCE [LARGE SCALE GENOMIC DNA]</scope>
    <source>
        <tissue evidence="3">Muscle</tissue>
    </source>
</reference>
<dbReference type="InterPro" id="IPR007110">
    <property type="entry name" value="Ig-like_dom"/>
</dbReference>
<feature type="domain" description="Ig-like" evidence="2">
    <location>
        <begin position="93"/>
        <end position="182"/>
    </location>
</feature>
<dbReference type="EMBL" id="QCYY01001345">
    <property type="protein sequence ID" value="ROT78699.1"/>
    <property type="molecule type" value="Genomic_DNA"/>
</dbReference>
<organism evidence="3 4">
    <name type="scientific">Penaeus vannamei</name>
    <name type="common">Whiteleg shrimp</name>
    <name type="synonym">Litopenaeus vannamei</name>
    <dbReference type="NCBI Taxonomy" id="6689"/>
    <lineage>
        <taxon>Eukaryota</taxon>
        <taxon>Metazoa</taxon>
        <taxon>Ecdysozoa</taxon>
        <taxon>Arthropoda</taxon>
        <taxon>Crustacea</taxon>
        <taxon>Multicrustacea</taxon>
        <taxon>Malacostraca</taxon>
        <taxon>Eumalacostraca</taxon>
        <taxon>Eucarida</taxon>
        <taxon>Decapoda</taxon>
        <taxon>Dendrobranchiata</taxon>
        <taxon>Penaeoidea</taxon>
        <taxon>Penaeidae</taxon>
        <taxon>Penaeus</taxon>
    </lineage>
</organism>
<evidence type="ECO:0000259" key="2">
    <source>
        <dbReference type="PROSITE" id="PS50835"/>
    </source>
</evidence>
<keyword evidence="4" id="KW-1185">Reference proteome</keyword>
<evidence type="ECO:0000313" key="3">
    <source>
        <dbReference type="EMBL" id="ROT78699.1"/>
    </source>
</evidence>
<name>A0A423TQG1_PENVA</name>
<dbReference type="AlphaFoldDB" id="A0A423TQG1"/>
<evidence type="ECO:0000313" key="4">
    <source>
        <dbReference type="Proteomes" id="UP000283509"/>
    </source>
</evidence>
<dbReference type="InterPro" id="IPR013783">
    <property type="entry name" value="Ig-like_fold"/>
</dbReference>
<feature type="region of interest" description="Disordered" evidence="1">
    <location>
        <begin position="1"/>
        <end position="46"/>
    </location>
</feature>
<proteinExistence type="predicted"/>
<dbReference type="Proteomes" id="UP000283509">
    <property type="component" value="Unassembled WGS sequence"/>
</dbReference>
<dbReference type="SUPFAM" id="SSF48726">
    <property type="entry name" value="Immunoglobulin"/>
    <property type="match status" value="1"/>
</dbReference>
<evidence type="ECO:0000256" key="1">
    <source>
        <dbReference type="SAM" id="MobiDB-lite"/>
    </source>
</evidence>
<dbReference type="Gene3D" id="2.60.40.10">
    <property type="entry name" value="Immunoglobulins"/>
    <property type="match status" value="1"/>
</dbReference>
<comment type="caution">
    <text evidence="3">The sequence shown here is derived from an EMBL/GenBank/DDBJ whole genome shotgun (WGS) entry which is preliminary data.</text>
</comment>
<feature type="region of interest" description="Disordered" evidence="1">
    <location>
        <begin position="180"/>
        <end position="200"/>
    </location>
</feature>
<reference evidence="3 4" key="1">
    <citation type="submission" date="2018-04" db="EMBL/GenBank/DDBJ databases">
        <authorList>
            <person name="Zhang X."/>
            <person name="Yuan J."/>
            <person name="Li F."/>
            <person name="Xiang J."/>
        </authorList>
    </citation>
    <scope>NUCLEOTIDE SEQUENCE [LARGE SCALE GENOMIC DNA]</scope>
    <source>
        <tissue evidence="3">Muscle</tissue>
    </source>
</reference>
<accession>A0A423TQG1</accession>
<protein>
    <recommendedName>
        <fullName evidence="2">Ig-like domain-containing protein</fullName>
    </recommendedName>
</protein>
<gene>
    <name evidence="3" type="ORF">C7M84_002573</name>
</gene>
<dbReference type="OrthoDB" id="6363703at2759"/>
<dbReference type="PROSITE" id="PS50835">
    <property type="entry name" value="IG_LIKE"/>
    <property type="match status" value="1"/>
</dbReference>